<evidence type="ECO:0000256" key="6">
    <source>
        <dbReference type="ARBA" id="ARBA00022989"/>
    </source>
</evidence>
<dbReference type="PANTHER" id="PTHR45624:SF10">
    <property type="entry name" value="SLC (SOLUTE CARRIER) HOMOLOG"/>
    <property type="match status" value="1"/>
</dbReference>
<comment type="similarity">
    <text evidence="2 10">Belongs to the mitochondrial carrier (TC 2.A.29) family.</text>
</comment>
<evidence type="ECO:0000256" key="9">
    <source>
        <dbReference type="PROSITE-ProRule" id="PRU00282"/>
    </source>
</evidence>
<gene>
    <name evidence="11" type="ORF">FGO68_gene14896</name>
</gene>
<evidence type="ECO:0000256" key="1">
    <source>
        <dbReference type="ARBA" id="ARBA00004225"/>
    </source>
</evidence>
<dbReference type="OrthoDB" id="310160at2759"/>
<keyword evidence="8 9" id="KW-0472">Membrane</keyword>
<dbReference type="PANTHER" id="PTHR45624">
    <property type="entry name" value="MITOCHONDRIAL BASIC AMINO ACIDS TRANSPORTER-RELATED"/>
    <property type="match status" value="1"/>
</dbReference>
<proteinExistence type="inferred from homology"/>
<feature type="repeat" description="Solcar" evidence="9">
    <location>
        <begin position="111"/>
        <end position="195"/>
    </location>
</feature>
<evidence type="ECO:0000313" key="12">
    <source>
        <dbReference type="Proteomes" id="UP000785679"/>
    </source>
</evidence>
<evidence type="ECO:0000256" key="7">
    <source>
        <dbReference type="ARBA" id="ARBA00023128"/>
    </source>
</evidence>
<sequence length="319" mass="35894">MAATATSPHSQSHKITLRFFYEQVFASTISNMLGIIIGHPLDTVKVRMQMDGTQTSVRRCLQEMLAKEGTSGFFKGLMSPLAAATPFCALIFTINELCKRQLDKQHVIRVEQTTKSLITGCFSGAVGVMIYTPIEVLKCRAQATKEEKPSYRKLVPKIISEEGYKGLYRGCFVQAMRDVPGWGIYFYSYEVFKHLMYRMDNITHGKTGTEKPSNQRRQVGLDLMAGGLAGSFSWFIGYPIDIVKTQIQVSTEKVAPSISQVLRRGYAEQGIGYFFRGLSPTLIRAFPVNAVTLASFDMLQRWVKHDNVHRDDPIEKPLL</sequence>
<keyword evidence="6" id="KW-1133">Transmembrane helix</keyword>
<evidence type="ECO:0000256" key="2">
    <source>
        <dbReference type="ARBA" id="ARBA00006375"/>
    </source>
</evidence>
<dbReference type="PROSITE" id="PS50920">
    <property type="entry name" value="SOLCAR"/>
    <property type="match status" value="3"/>
</dbReference>
<keyword evidence="7" id="KW-0496">Mitochondrion</keyword>
<evidence type="ECO:0000256" key="10">
    <source>
        <dbReference type="RuleBase" id="RU000488"/>
    </source>
</evidence>
<comment type="subcellular location">
    <subcellularLocation>
        <location evidence="1">Mitochondrion membrane</location>
        <topology evidence="1">Multi-pass membrane protein</topology>
    </subcellularLocation>
</comment>
<dbReference type="GO" id="GO:0031966">
    <property type="term" value="C:mitochondrial membrane"/>
    <property type="evidence" value="ECO:0007669"/>
    <property type="project" value="UniProtKB-SubCell"/>
</dbReference>
<feature type="repeat" description="Solcar" evidence="9">
    <location>
        <begin position="217"/>
        <end position="302"/>
    </location>
</feature>
<dbReference type="InterPro" id="IPR018108">
    <property type="entry name" value="MCP_transmembrane"/>
</dbReference>
<evidence type="ECO:0000256" key="4">
    <source>
        <dbReference type="ARBA" id="ARBA00022692"/>
    </source>
</evidence>
<keyword evidence="12" id="KW-1185">Reference proteome</keyword>
<evidence type="ECO:0000256" key="8">
    <source>
        <dbReference type="ARBA" id="ARBA00023136"/>
    </source>
</evidence>
<evidence type="ECO:0000256" key="3">
    <source>
        <dbReference type="ARBA" id="ARBA00022448"/>
    </source>
</evidence>
<dbReference type="Gene3D" id="1.50.40.10">
    <property type="entry name" value="Mitochondrial carrier domain"/>
    <property type="match status" value="2"/>
</dbReference>
<evidence type="ECO:0000256" key="5">
    <source>
        <dbReference type="ARBA" id="ARBA00022737"/>
    </source>
</evidence>
<reference evidence="11" key="1">
    <citation type="submission" date="2019-06" db="EMBL/GenBank/DDBJ databases">
        <authorList>
            <person name="Zheng W."/>
        </authorList>
    </citation>
    <scope>NUCLEOTIDE SEQUENCE</scope>
    <source>
        <strain evidence="11">QDHG01</strain>
    </source>
</reference>
<dbReference type="AlphaFoldDB" id="A0A8J8T0H5"/>
<dbReference type="GO" id="GO:0022857">
    <property type="term" value="F:transmembrane transporter activity"/>
    <property type="evidence" value="ECO:0007669"/>
    <property type="project" value="TreeGrafter"/>
</dbReference>
<dbReference type="SUPFAM" id="SSF103506">
    <property type="entry name" value="Mitochondrial carrier"/>
    <property type="match status" value="1"/>
</dbReference>
<dbReference type="Pfam" id="PF00153">
    <property type="entry name" value="Mito_carr"/>
    <property type="match status" value="3"/>
</dbReference>
<comment type="caution">
    <text evidence="11">The sequence shown here is derived from an EMBL/GenBank/DDBJ whole genome shotgun (WGS) entry which is preliminary data.</text>
</comment>
<evidence type="ECO:0008006" key="13">
    <source>
        <dbReference type="Google" id="ProtNLM"/>
    </source>
</evidence>
<dbReference type="InterPro" id="IPR023395">
    <property type="entry name" value="MCP_dom_sf"/>
</dbReference>
<organism evidence="11 12">
    <name type="scientific">Halteria grandinella</name>
    <dbReference type="NCBI Taxonomy" id="5974"/>
    <lineage>
        <taxon>Eukaryota</taxon>
        <taxon>Sar</taxon>
        <taxon>Alveolata</taxon>
        <taxon>Ciliophora</taxon>
        <taxon>Intramacronucleata</taxon>
        <taxon>Spirotrichea</taxon>
        <taxon>Stichotrichia</taxon>
        <taxon>Sporadotrichida</taxon>
        <taxon>Halteriidae</taxon>
        <taxon>Halteria</taxon>
    </lineage>
</organism>
<keyword evidence="4 9" id="KW-0812">Transmembrane</keyword>
<keyword evidence="3 10" id="KW-0813">Transport</keyword>
<feature type="repeat" description="Solcar" evidence="9">
    <location>
        <begin position="18"/>
        <end position="101"/>
    </location>
</feature>
<keyword evidence="5" id="KW-0677">Repeat</keyword>
<name>A0A8J8T0H5_HALGN</name>
<dbReference type="Proteomes" id="UP000785679">
    <property type="component" value="Unassembled WGS sequence"/>
</dbReference>
<evidence type="ECO:0000313" key="11">
    <source>
        <dbReference type="EMBL" id="TNV77046.1"/>
    </source>
</evidence>
<dbReference type="InterPro" id="IPR050567">
    <property type="entry name" value="Mitochondrial_Carrier"/>
</dbReference>
<accession>A0A8J8T0H5</accession>
<protein>
    <recommendedName>
        <fullName evidence="13">Mitochondrial carrier protein</fullName>
    </recommendedName>
</protein>
<dbReference type="EMBL" id="RRYP01012536">
    <property type="protein sequence ID" value="TNV77046.1"/>
    <property type="molecule type" value="Genomic_DNA"/>
</dbReference>